<evidence type="ECO:0000313" key="1">
    <source>
        <dbReference type="EMBL" id="KAJ8897486.1"/>
    </source>
</evidence>
<sequence length="206" mass="22584">MYIILLYFYSGLIPSGVAPEFSHARIVSDDAAGRRVISGISRFPRPSISVLLHTHLVSPALVLKISMFKAAHLSPLLTLLEEIDDSNLCKSSIKYLLIVRPPVSKTRKMVSYSAPSETSPRRVSRAVWLLASHQGESGSIPGRFTSDFCKWESCRTMPLVGGFSRGSPFAPPYNSGAAPYSPRFTLIGSQDLAVKSRSNLHSLSYL</sequence>
<accession>A0ABQ9IMD2</accession>
<gene>
    <name evidence="1" type="ORF">PR048_002833</name>
</gene>
<dbReference type="EMBL" id="JARBHB010000001">
    <property type="protein sequence ID" value="KAJ8897486.1"/>
    <property type="molecule type" value="Genomic_DNA"/>
</dbReference>
<proteinExistence type="predicted"/>
<keyword evidence="2" id="KW-1185">Reference proteome</keyword>
<protein>
    <submittedName>
        <fullName evidence="1">Uncharacterized protein</fullName>
    </submittedName>
</protein>
<comment type="caution">
    <text evidence="1">The sequence shown here is derived from an EMBL/GenBank/DDBJ whole genome shotgun (WGS) entry which is preliminary data.</text>
</comment>
<dbReference type="Proteomes" id="UP001159363">
    <property type="component" value="Chromosome 1"/>
</dbReference>
<organism evidence="1 2">
    <name type="scientific">Dryococelus australis</name>
    <dbReference type="NCBI Taxonomy" id="614101"/>
    <lineage>
        <taxon>Eukaryota</taxon>
        <taxon>Metazoa</taxon>
        <taxon>Ecdysozoa</taxon>
        <taxon>Arthropoda</taxon>
        <taxon>Hexapoda</taxon>
        <taxon>Insecta</taxon>
        <taxon>Pterygota</taxon>
        <taxon>Neoptera</taxon>
        <taxon>Polyneoptera</taxon>
        <taxon>Phasmatodea</taxon>
        <taxon>Verophasmatodea</taxon>
        <taxon>Anareolatae</taxon>
        <taxon>Phasmatidae</taxon>
        <taxon>Eurycanthinae</taxon>
        <taxon>Dryococelus</taxon>
    </lineage>
</organism>
<name>A0ABQ9IMD2_9NEOP</name>
<reference evidence="1 2" key="1">
    <citation type="submission" date="2023-02" db="EMBL/GenBank/DDBJ databases">
        <title>LHISI_Scaffold_Assembly.</title>
        <authorList>
            <person name="Stuart O.P."/>
            <person name="Cleave R."/>
            <person name="Magrath M.J.L."/>
            <person name="Mikheyev A.S."/>
        </authorList>
    </citation>
    <scope>NUCLEOTIDE SEQUENCE [LARGE SCALE GENOMIC DNA]</scope>
    <source>
        <strain evidence="1">Daus_M_001</strain>
        <tissue evidence="1">Leg muscle</tissue>
    </source>
</reference>
<evidence type="ECO:0000313" key="2">
    <source>
        <dbReference type="Proteomes" id="UP001159363"/>
    </source>
</evidence>